<feature type="transmembrane region" description="Helical" evidence="1">
    <location>
        <begin position="36"/>
        <end position="55"/>
    </location>
</feature>
<organism evidence="2 3">
    <name type="scientific">Rhodanobacter glycinis</name>
    <dbReference type="NCBI Taxonomy" id="582702"/>
    <lineage>
        <taxon>Bacteria</taxon>
        <taxon>Pseudomonadati</taxon>
        <taxon>Pseudomonadota</taxon>
        <taxon>Gammaproteobacteria</taxon>
        <taxon>Lysobacterales</taxon>
        <taxon>Rhodanobacteraceae</taxon>
        <taxon>Rhodanobacter</taxon>
    </lineage>
</organism>
<keyword evidence="1" id="KW-1133">Transmembrane helix</keyword>
<evidence type="ECO:0000256" key="1">
    <source>
        <dbReference type="SAM" id="Phobius"/>
    </source>
</evidence>
<keyword evidence="3" id="KW-1185">Reference proteome</keyword>
<keyword evidence="1" id="KW-0472">Membrane</keyword>
<reference evidence="2 3" key="1">
    <citation type="journal article" date="2019" name="Environ. Microbiol.">
        <title>Species interactions and distinct microbial communities in high Arctic permafrost affected cryosols are associated with the CH4 and CO2 gas fluxes.</title>
        <authorList>
            <person name="Altshuler I."/>
            <person name="Hamel J."/>
            <person name="Turney S."/>
            <person name="Magnuson E."/>
            <person name="Levesque R."/>
            <person name="Greer C."/>
            <person name="Whyte L.G."/>
        </authorList>
    </citation>
    <scope>NUCLEOTIDE SEQUENCE [LARGE SCALE GENOMIC DNA]</scope>
    <source>
        <strain evidence="2 3">S13Y</strain>
    </source>
</reference>
<evidence type="ECO:0000313" key="3">
    <source>
        <dbReference type="Proteomes" id="UP000319486"/>
    </source>
</evidence>
<protein>
    <submittedName>
        <fullName evidence="2">Uncharacterized protein</fullName>
    </submittedName>
</protein>
<evidence type="ECO:0000313" key="2">
    <source>
        <dbReference type="EMBL" id="TPG07241.1"/>
    </source>
</evidence>
<accession>A0A502C5Y7</accession>
<keyword evidence="1" id="KW-0812">Transmembrane</keyword>
<dbReference type="AlphaFoldDB" id="A0A502C5Y7"/>
<proteinExistence type="predicted"/>
<dbReference type="Proteomes" id="UP000319486">
    <property type="component" value="Unassembled WGS sequence"/>
</dbReference>
<gene>
    <name evidence="2" type="ORF">EAH88_12350</name>
</gene>
<sequence length="87" mass="9848">MAVWLYHASQVAVTETIAKYGRNVDSGVYELVAANWYFFPSFAVLGFAAVAIFSGWAWRKPIHWLAWLLVLAPIVWLMASEVSRVMV</sequence>
<name>A0A502C5Y7_9GAMM</name>
<feature type="transmembrane region" description="Helical" evidence="1">
    <location>
        <begin position="62"/>
        <end position="79"/>
    </location>
</feature>
<dbReference type="EMBL" id="RCZO01000007">
    <property type="protein sequence ID" value="TPG07241.1"/>
    <property type="molecule type" value="Genomic_DNA"/>
</dbReference>
<comment type="caution">
    <text evidence="2">The sequence shown here is derived from an EMBL/GenBank/DDBJ whole genome shotgun (WGS) entry which is preliminary data.</text>
</comment>